<evidence type="ECO:0000313" key="2">
    <source>
        <dbReference type="Proteomes" id="UP001224775"/>
    </source>
</evidence>
<dbReference type="EMBL" id="JATAAI010000025">
    <property type="protein sequence ID" value="KAK1737645.1"/>
    <property type="molecule type" value="Genomic_DNA"/>
</dbReference>
<dbReference type="AlphaFoldDB" id="A0AAD8Y2J9"/>
<dbReference type="InterPro" id="IPR023393">
    <property type="entry name" value="START-like_dom_sf"/>
</dbReference>
<organism evidence="1 2">
    <name type="scientific">Skeletonema marinoi</name>
    <dbReference type="NCBI Taxonomy" id="267567"/>
    <lineage>
        <taxon>Eukaryota</taxon>
        <taxon>Sar</taxon>
        <taxon>Stramenopiles</taxon>
        <taxon>Ochrophyta</taxon>
        <taxon>Bacillariophyta</taxon>
        <taxon>Coscinodiscophyceae</taxon>
        <taxon>Thalassiosirophycidae</taxon>
        <taxon>Thalassiosirales</taxon>
        <taxon>Skeletonemataceae</taxon>
        <taxon>Skeletonema</taxon>
        <taxon>Skeletonema marinoi-dohrnii complex</taxon>
    </lineage>
</organism>
<keyword evidence="2" id="KW-1185">Reference proteome</keyword>
<dbReference type="Gene3D" id="3.30.530.20">
    <property type="match status" value="1"/>
</dbReference>
<dbReference type="PANTHER" id="PTHR36166">
    <property type="entry name" value="CHROMOSOME 9, WHOLE GENOME SHOTGUN SEQUENCE"/>
    <property type="match status" value="1"/>
</dbReference>
<name>A0AAD8Y2J9_9STRA</name>
<dbReference type="PANTHER" id="PTHR36166:SF1">
    <property type="entry name" value="SRPBCC DOMAIN-CONTAINING PROTEIN"/>
    <property type="match status" value="1"/>
</dbReference>
<accession>A0AAD8Y2J9</accession>
<protein>
    <submittedName>
        <fullName evidence="1">Uncharacterized protein</fullName>
    </submittedName>
</protein>
<proteinExistence type="predicted"/>
<sequence length="147" mass="16985">MARFILHETIINASVDEVWNELIAIEDWKWNRWTKLKADNPTEGVKGKLLASFEGDDTWKEYDFTFGRVSESEHLLTWMGGAGPKDCLFSGYHTMQLEEMDDSRTKLIHREKFGGILPAIGLGLPFKTLDRNYLLMNEALKHHVECK</sequence>
<gene>
    <name evidence="1" type="ORF">QTG54_011931</name>
</gene>
<evidence type="ECO:0000313" key="1">
    <source>
        <dbReference type="EMBL" id="KAK1737645.1"/>
    </source>
</evidence>
<dbReference type="Proteomes" id="UP001224775">
    <property type="component" value="Unassembled WGS sequence"/>
</dbReference>
<dbReference type="SUPFAM" id="SSF55961">
    <property type="entry name" value="Bet v1-like"/>
    <property type="match status" value="1"/>
</dbReference>
<reference evidence="1" key="1">
    <citation type="submission" date="2023-06" db="EMBL/GenBank/DDBJ databases">
        <title>Survivors Of The Sea: Transcriptome response of Skeletonema marinoi to long-term dormancy.</title>
        <authorList>
            <person name="Pinder M.I.M."/>
            <person name="Kourtchenko O."/>
            <person name="Robertson E.K."/>
            <person name="Larsson T."/>
            <person name="Maumus F."/>
            <person name="Osuna-Cruz C.M."/>
            <person name="Vancaester E."/>
            <person name="Stenow R."/>
            <person name="Vandepoele K."/>
            <person name="Ploug H."/>
            <person name="Bruchert V."/>
            <person name="Godhe A."/>
            <person name="Topel M."/>
        </authorList>
    </citation>
    <scope>NUCLEOTIDE SEQUENCE</scope>
    <source>
        <strain evidence="1">R05AC</strain>
    </source>
</reference>
<comment type="caution">
    <text evidence="1">The sequence shown here is derived from an EMBL/GenBank/DDBJ whole genome shotgun (WGS) entry which is preliminary data.</text>
</comment>